<gene>
    <name evidence="2" type="ORF">PG994_008265</name>
</gene>
<dbReference type="Gene3D" id="3.90.1150.10">
    <property type="entry name" value="Aspartate Aminotransferase, domain 1"/>
    <property type="match status" value="1"/>
</dbReference>
<keyword evidence="3" id="KW-1185">Reference proteome</keyword>
<feature type="domain" description="Aminotransferase class I/classII large" evidence="1">
    <location>
        <begin position="55"/>
        <end position="130"/>
    </location>
</feature>
<dbReference type="EMBL" id="JAQQWL010000008">
    <property type="protein sequence ID" value="KAK8061899.1"/>
    <property type="molecule type" value="Genomic_DNA"/>
</dbReference>
<dbReference type="Pfam" id="PF00155">
    <property type="entry name" value="Aminotran_1_2"/>
    <property type="match status" value="1"/>
</dbReference>
<dbReference type="PANTHER" id="PTHR43510:SF1">
    <property type="entry name" value="AMINOTRANSFERASE FUNCTION, HYPOTHETICAL (EUROFUNG)"/>
    <property type="match status" value="1"/>
</dbReference>
<dbReference type="GeneID" id="92092737"/>
<evidence type="ECO:0000313" key="2">
    <source>
        <dbReference type="EMBL" id="KAK8061899.1"/>
    </source>
</evidence>
<reference evidence="2 3" key="1">
    <citation type="submission" date="2023-01" db="EMBL/GenBank/DDBJ databases">
        <title>Analysis of 21 Apiospora genomes using comparative genomics revels a genus with tremendous synthesis potential of carbohydrate active enzymes and secondary metabolites.</title>
        <authorList>
            <person name="Sorensen T."/>
        </authorList>
    </citation>
    <scope>NUCLEOTIDE SEQUENCE [LARGE SCALE GENOMIC DNA]</scope>
    <source>
        <strain evidence="2 3">CBS 135458</strain>
    </source>
</reference>
<dbReference type="Proteomes" id="UP001480595">
    <property type="component" value="Unassembled WGS sequence"/>
</dbReference>
<dbReference type="InterPro" id="IPR015422">
    <property type="entry name" value="PyrdxlP-dep_Trfase_small"/>
</dbReference>
<evidence type="ECO:0000259" key="1">
    <source>
        <dbReference type="Pfam" id="PF00155"/>
    </source>
</evidence>
<evidence type="ECO:0000313" key="3">
    <source>
        <dbReference type="Proteomes" id="UP001480595"/>
    </source>
</evidence>
<dbReference type="InterPro" id="IPR015424">
    <property type="entry name" value="PyrdxlP-dep_Trfase"/>
</dbReference>
<dbReference type="RefSeq" id="XP_066715161.1">
    <property type="nucleotide sequence ID" value="XM_066859674.1"/>
</dbReference>
<accession>A0ABR1USJ7</accession>
<dbReference type="InterPro" id="IPR015421">
    <property type="entry name" value="PyrdxlP-dep_Trfase_major"/>
</dbReference>
<dbReference type="InterPro" id="IPR004839">
    <property type="entry name" value="Aminotransferase_I/II_large"/>
</dbReference>
<comment type="caution">
    <text evidence="2">The sequence shown here is derived from an EMBL/GenBank/DDBJ whole genome shotgun (WGS) entry which is preliminary data.</text>
</comment>
<dbReference type="Gene3D" id="3.40.640.10">
    <property type="entry name" value="Type I PLP-dependent aspartate aminotransferase-like (Major domain)"/>
    <property type="match status" value="1"/>
</dbReference>
<protein>
    <submittedName>
        <fullName evidence="2">Capreomycidine synthase</fullName>
    </submittedName>
</protein>
<organism evidence="2 3">
    <name type="scientific">Apiospora phragmitis</name>
    <dbReference type="NCBI Taxonomy" id="2905665"/>
    <lineage>
        <taxon>Eukaryota</taxon>
        <taxon>Fungi</taxon>
        <taxon>Dikarya</taxon>
        <taxon>Ascomycota</taxon>
        <taxon>Pezizomycotina</taxon>
        <taxon>Sordariomycetes</taxon>
        <taxon>Xylariomycetidae</taxon>
        <taxon>Amphisphaeriales</taxon>
        <taxon>Apiosporaceae</taxon>
        <taxon>Apiospora</taxon>
    </lineage>
</organism>
<dbReference type="PANTHER" id="PTHR43510">
    <property type="entry name" value="AMINOTRANSFERASE FUNCTION, HYPOTHETICAL (EUROFUNG)"/>
    <property type="match status" value="1"/>
</dbReference>
<proteinExistence type="predicted"/>
<name>A0ABR1USJ7_9PEZI</name>
<dbReference type="SUPFAM" id="SSF53383">
    <property type="entry name" value="PLP-dependent transferases"/>
    <property type="match status" value="1"/>
</dbReference>
<sequence>MVKITSFDVEQWMDEYENTPGVLNVAETCCSSISVDELVRFDERRGAAGSSPLDLSARLTYGPIRGSEELRSHIAGMYQGAPGSPDGAVVVPPEQVLVTQGAISANHLVFYTLIGSGDHVICVFPTYQQLYAVPRV</sequence>